<organism evidence="1 2">
    <name type="scientific">Araneus ventricosus</name>
    <name type="common">Orbweaver spider</name>
    <name type="synonym">Epeira ventricosa</name>
    <dbReference type="NCBI Taxonomy" id="182803"/>
    <lineage>
        <taxon>Eukaryota</taxon>
        <taxon>Metazoa</taxon>
        <taxon>Ecdysozoa</taxon>
        <taxon>Arthropoda</taxon>
        <taxon>Chelicerata</taxon>
        <taxon>Arachnida</taxon>
        <taxon>Araneae</taxon>
        <taxon>Araneomorphae</taxon>
        <taxon>Entelegynae</taxon>
        <taxon>Araneoidea</taxon>
        <taxon>Araneidae</taxon>
        <taxon>Araneus</taxon>
    </lineage>
</organism>
<evidence type="ECO:0000313" key="1">
    <source>
        <dbReference type="EMBL" id="GBL91032.1"/>
    </source>
</evidence>
<sequence length="111" mass="12062">MSRPDNKRHLFTWGSNGGALGPLTSTIDSMYLLGRIGPDRWMPLGLRSLSTQYCAAAVFLINLICPGQISRSTRMNKWSPGVSEPLFTIAVNGGQLWALCHDSSALQRGVA</sequence>
<proteinExistence type="predicted"/>
<keyword evidence="2" id="KW-1185">Reference proteome</keyword>
<evidence type="ECO:0000313" key="2">
    <source>
        <dbReference type="Proteomes" id="UP000499080"/>
    </source>
</evidence>
<reference evidence="1 2" key="1">
    <citation type="journal article" date="2019" name="Sci. Rep.">
        <title>Orb-weaving spider Araneus ventricosus genome elucidates the spidroin gene catalogue.</title>
        <authorList>
            <person name="Kono N."/>
            <person name="Nakamura H."/>
            <person name="Ohtoshi R."/>
            <person name="Moran D.A.P."/>
            <person name="Shinohara A."/>
            <person name="Yoshida Y."/>
            <person name="Fujiwara M."/>
            <person name="Mori M."/>
            <person name="Tomita M."/>
            <person name="Arakawa K."/>
        </authorList>
    </citation>
    <scope>NUCLEOTIDE SEQUENCE [LARGE SCALE GENOMIC DNA]</scope>
</reference>
<dbReference type="AlphaFoldDB" id="A0A4Y2BFJ2"/>
<dbReference type="EMBL" id="BGPR01000076">
    <property type="protein sequence ID" value="GBL91032.1"/>
    <property type="molecule type" value="Genomic_DNA"/>
</dbReference>
<gene>
    <name evidence="1" type="ORF">AVEN_184420_1</name>
</gene>
<accession>A0A4Y2BFJ2</accession>
<name>A0A4Y2BFJ2_ARAVE</name>
<protein>
    <submittedName>
        <fullName evidence="1">Uncharacterized protein</fullName>
    </submittedName>
</protein>
<comment type="caution">
    <text evidence="1">The sequence shown here is derived from an EMBL/GenBank/DDBJ whole genome shotgun (WGS) entry which is preliminary data.</text>
</comment>
<dbReference type="Proteomes" id="UP000499080">
    <property type="component" value="Unassembled WGS sequence"/>
</dbReference>